<accession>A0A7J9FLR9</accession>
<dbReference type="EMBL" id="JABEZW010222203">
    <property type="protein sequence ID" value="MBA0786229.1"/>
    <property type="molecule type" value="Genomic_DNA"/>
</dbReference>
<evidence type="ECO:0000313" key="3">
    <source>
        <dbReference type="Proteomes" id="UP000593568"/>
    </source>
</evidence>
<gene>
    <name evidence="2" type="ORF">Gotri_025832</name>
</gene>
<feature type="compositionally biased region" description="Basic and acidic residues" evidence="1">
    <location>
        <begin position="16"/>
        <end position="29"/>
    </location>
</feature>
<feature type="region of interest" description="Disordered" evidence="1">
    <location>
        <begin position="102"/>
        <end position="129"/>
    </location>
</feature>
<organism evidence="2 3">
    <name type="scientific">Gossypium trilobum</name>
    <dbReference type="NCBI Taxonomy" id="34281"/>
    <lineage>
        <taxon>Eukaryota</taxon>
        <taxon>Viridiplantae</taxon>
        <taxon>Streptophyta</taxon>
        <taxon>Embryophyta</taxon>
        <taxon>Tracheophyta</taxon>
        <taxon>Spermatophyta</taxon>
        <taxon>Magnoliopsida</taxon>
        <taxon>eudicotyledons</taxon>
        <taxon>Gunneridae</taxon>
        <taxon>Pentapetalae</taxon>
        <taxon>rosids</taxon>
        <taxon>malvids</taxon>
        <taxon>Malvales</taxon>
        <taxon>Malvaceae</taxon>
        <taxon>Malvoideae</taxon>
        <taxon>Gossypium</taxon>
    </lineage>
</organism>
<name>A0A7J9FLR9_9ROSI</name>
<feature type="region of interest" description="Disordered" evidence="1">
    <location>
        <begin position="1"/>
        <end position="29"/>
    </location>
</feature>
<dbReference type="AlphaFoldDB" id="A0A7J9FLR9"/>
<evidence type="ECO:0000313" key="2">
    <source>
        <dbReference type="EMBL" id="MBA0786229.1"/>
    </source>
</evidence>
<dbReference type="Proteomes" id="UP000593568">
    <property type="component" value="Unassembled WGS sequence"/>
</dbReference>
<keyword evidence="3" id="KW-1185">Reference proteome</keyword>
<comment type="caution">
    <text evidence="2">The sequence shown here is derived from an EMBL/GenBank/DDBJ whole genome shotgun (WGS) entry which is preliminary data.</text>
</comment>
<proteinExistence type="predicted"/>
<evidence type="ECO:0000256" key="1">
    <source>
        <dbReference type="SAM" id="MobiDB-lite"/>
    </source>
</evidence>
<sequence length="148" mass="16091">MMVEWQSDGGGLWGFDKNEGEKGVKKNKVEKEKDPRWLVATVDDKSQEERGRAMLMVAKSEGDEGVEGLGGEGVEVVCNQNGEGVEVLDGLDASIKGLEEVDGGLNSSVEKVGEEGVEDESDNDSKDENVYLMNVVYFSNGDNDEELQ</sequence>
<reference evidence="2 3" key="1">
    <citation type="journal article" date="2019" name="Genome Biol. Evol.">
        <title>Insights into the evolution of the New World diploid cottons (Gossypium, subgenus Houzingenia) based on genome sequencing.</title>
        <authorList>
            <person name="Grover C.E."/>
            <person name="Arick M.A. 2nd"/>
            <person name="Thrash A."/>
            <person name="Conover J.L."/>
            <person name="Sanders W.S."/>
            <person name="Peterson D.G."/>
            <person name="Frelichowski J.E."/>
            <person name="Scheffler J.A."/>
            <person name="Scheffler B.E."/>
            <person name="Wendel J.F."/>
        </authorList>
    </citation>
    <scope>NUCLEOTIDE SEQUENCE [LARGE SCALE GENOMIC DNA]</scope>
    <source>
        <strain evidence="2">8</strain>
        <tissue evidence="2">Leaf</tissue>
    </source>
</reference>
<protein>
    <submittedName>
        <fullName evidence="2">Uncharacterized protein</fullName>
    </submittedName>
</protein>